<evidence type="ECO:0000313" key="1">
    <source>
        <dbReference type="EMBL" id="AFK48274.1"/>
    </source>
</evidence>
<reference evidence="1" key="1">
    <citation type="submission" date="2012-05" db="EMBL/GenBank/DDBJ databases">
        <authorList>
            <person name="Krishnakumar V."/>
            <person name="Cheung F."/>
            <person name="Xiao Y."/>
            <person name="Chan A."/>
            <person name="Moskal W.A."/>
            <person name="Town C.D."/>
        </authorList>
    </citation>
    <scope>NUCLEOTIDE SEQUENCE</scope>
</reference>
<protein>
    <submittedName>
        <fullName evidence="1">Uncharacterized protein</fullName>
    </submittedName>
</protein>
<organism evidence="1">
    <name type="scientific">Lotus japonicus</name>
    <name type="common">Lotus corniculatus var. japonicus</name>
    <dbReference type="NCBI Taxonomy" id="34305"/>
    <lineage>
        <taxon>Eukaryota</taxon>
        <taxon>Viridiplantae</taxon>
        <taxon>Streptophyta</taxon>
        <taxon>Embryophyta</taxon>
        <taxon>Tracheophyta</taxon>
        <taxon>Spermatophyta</taxon>
        <taxon>Magnoliopsida</taxon>
        <taxon>eudicotyledons</taxon>
        <taxon>Gunneridae</taxon>
        <taxon>Pentapetalae</taxon>
        <taxon>rosids</taxon>
        <taxon>fabids</taxon>
        <taxon>Fabales</taxon>
        <taxon>Fabaceae</taxon>
        <taxon>Papilionoideae</taxon>
        <taxon>50 kb inversion clade</taxon>
        <taxon>NPAAA clade</taxon>
        <taxon>Hologalegina</taxon>
        <taxon>robinioid clade</taxon>
        <taxon>Loteae</taxon>
        <taxon>Lotus</taxon>
    </lineage>
</organism>
<proteinExistence type="evidence at transcript level"/>
<dbReference type="AlphaFoldDB" id="I3T6Y2"/>
<accession>I3T6Y2</accession>
<sequence>MLLLPVQKTHLSQSSLKIMEWPRGKRARSLIRCPLRIATTRCHGTITKTTRVPPPPSRA</sequence>
<dbReference type="EMBL" id="BT148480">
    <property type="protein sequence ID" value="AFK48274.1"/>
    <property type="molecule type" value="mRNA"/>
</dbReference>
<name>I3T6Y2_LOTJA</name>